<name>A0ABP7XMM1_9ACTN</name>
<dbReference type="EMBL" id="BAAAZH010000017">
    <property type="protein sequence ID" value="GAA4121454.1"/>
    <property type="molecule type" value="Genomic_DNA"/>
</dbReference>
<keyword evidence="5" id="KW-0547">Nucleotide-binding</keyword>
<comment type="caution">
    <text evidence="11">The sequence shown here is derived from an EMBL/GenBank/DDBJ whole genome shotgun (WGS) entry which is preliminary data.</text>
</comment>
<dbReference type="InterPro" id="IPR011712">
    <property type="entry name" value="Sig_transdc_His_kin_sub3_dim/P"/>
</dbReference>
<keyword evidence="3" id="KW-0597">Phosphoprotein</keyword>
<evidence type="ECO:0000256" key="2">
    <source>
        <dbReference type="ARBA" id="ARBA00012438"/>
    </source>
</evidence>
<accession>A0ABP7XMM1</accession>
<evidence type="ECO:0000256" key="7">
    <source>
        <dbReference type="ARBA" id="ARBA00022840"/>
    </source>
</evidence>
<comment type="catalytic activity">
    <reaction evidence="1">
        <text>ATP + protein L-histidine = ADP + protein N-phospho-L-histidine.</text>
        <dbReference type="EC" id="2.7.13.3"/>
    </reaction>
</comment>
<feature type="transmembrane region" description="Helical" evidence="9">
    <location>
        <begin position="6"/>
        <end position="23"/>
    </location>
</feature>
<gene>
    <name evidence="11" type="ORF">GCM10022215_26440</name>
</gene>
<proteinExistence type="predicted"/>
<dbReference type="InterPro" id="IPR050482">
    <property type="entry name" value="Sensor_HK_TwoCompSys"/>
</dbReference>
<evidence type="ECO:0000256" key="9">
    <source>
        <dbReference type="SAM" id="Phobius"/>
    </source>
</evidence>
<feature type="transmembrane region" description="Helical" evidence="9">
    <location>
        <begin position="112"/>
        <end position="132"/>
    </location>
</feature>
<keyword evidence="6" id="KW-0418">Kinase</keyword>
<dbReference type="PANTHER" id="PTHR24421">
    <property type="entry name" value="NITRATE/NITRITE SENSOR PROTEIN NARX-RELATED"/>
    <property type="match status" value="1"/>
</dbReference>
<dbReference type="CDD" id="cd16917">
    <property type="entry name" value="HATPase_UhpB-NarQ-NarX-like"/>
    <property type="match status" value="1"/>
</dbReference>
<dbReference type="Pfam" id="PF07730">
    <property type="entry name" value="HisKA_3"/>
    <property type="match status" value="1"/>
</dbReference>
<dbReference type="Gene3D" id="1.20.5.1930">
    <property type="match status" value="1"/>
</dbReference>
<feature type="transmembrane region" description="Helical" evidence="9">
    <location>
        <begin position="43"/>
        <end position="61"/>
    </location>
</feature>
<keyword evidence="9" id="KW-0812">Transmembrane</keyword>
<protein>
    <recommendedName>
        <fullName evidence="2">histidine kinase</fullName>
        <ecNumber evidence="2">2.7.13.3</ecNumber>
    </recommendedName>
</protein>
<keyword evidence="9" id="KW-1133">Transmembrane helix</keyword>
<dbReference type="Gene3D" id="3.30.565.10">
    <property type="entry name" value="Histidine kinase-like ATPase, C-terminal domain"/>
    <property type="match status" value="1"/>
</dbReference>
<feature type="domain" description="Histidine kinase/HSP90-like ATPase" evidence="10">
    <location>
        <begin position="311"/>
        <end position="400"/>
    </location>
</feature>
<keyword evidence="4" id="KW-0808">Transferase</keyword>
<evidence type="ECO:0000256" key="8">
    <source>
        <dbReference type="ARBA" id="ARBA00023012"/>
    </source>
</evidence>
<keyword evidence="9" id="KW-0472">Membrane</keyword>
<dbReference type="InterPro" id="IPR003594">
    <property type="entry name" value="HATPase_dom"/>
</dbReference>
<dbReference type="SMART" id="SM00387">
    <property type="entry name" value="HATPase_c"/>
    <property type="match status" value="1"/>
</dbReference>
<dbReference type="InterPro" id="IPR036890">
    <property type="entry name" value="HATPase_C_sf"/>
</dbReference>
<evidence type="ECO:0000256" key="4">
    <source>
        <dbReference type="ARBA" id="ARBA00022679"/>
    </source>
</evidence>
<keyword evidence="8" id="KW-0902">Two-component regulatory system</keyword>
<feature type="transmembrane region" description="Helical" evidence="9">
    <location>
        <begin position="73"/>
        <end position="100"/>
    </location>
</feature>
<evidence type="ECO:0000313" key="11">
    <source>
        <dbReference type="EMBL" id="GAA4121454.1"/>
    </source>
</evidence>
<evidence type="ECO:0000313" key="12">
    <source>
        <dbReference type="Proteomes" id="UP001501495"/>
    </source>
</evidence>
<dbReference type="SUPFAM" id="SSF55874">
    <property type="entry name" value="ATPase domain of HSP90 chaperone/DNA topoisomerase II/histidine kinase"/>
    <property type="match status" value="1"/>
</dbReference>
<dbReference type="PANTHER" id="PTHR24421:SF10">
    <property type="entry name" value="NITRATE_NITRITE SENSOR PROTEIN NARQ"/>
    <property type="match status" value="1"/>
</dbReference>
<dbReference type="EC" id="2.7.13.3" evidence="2"/>
<dbReference type="Proteomes" id="UP001501495">
    <property type="component" value="Unassembled WGS sequence"/>
</dbReference>
<evidence type="ECO:0000256" key="1">
    <source>
        <dbReference type="ARBA" id="ARBA00000085"/>
    </source>
</evidence>
<evidence type="ECO:0000256" key="3">
    <source>
        <dbReference type="ARBA" id="ARBA00022553"/>
    </source>
</evidence>
<reference evidence="12" key="1">
    <citation type="journal article" date="2019" name="Int. J. Syst. Evol. Microbiol.">
        <title>The Global Catalogue of Microorganisms (GCM) 10K type strain sequencing project: providing services to taxonomists for standard genome sequencing and annotation.</title>
        <authorList>
            <consortium name="The Broad Institute Genomics Platform"/>
            <consortium name="The Broad Institute Genome Sequencing Center for Infectious Disease"/>
            <person name="Wu L."/>
            <person name="Ma J."/>
        </authorList>
    </citation>
    <scope>NUCLEOTIDE SEQUENCE [LARGE SCALE GENOMIC DNA]</scope>
    <source>
        <strain evidence="12">JCM 16703</strain>
    </source>
</reference>
<evidence type="ECO:0000256" key="5">
    <source>
        <dbReference type="ARBA" id="ARBA00022741"/>
    </source>
</evidence>
<feature type="transmembrane region" description="Helical" evidence="9">
    <location>
        <begin position="152"/>
        <end position="176"/>
    </location>
</feature>
<evidence type="ECO:0000256" key="6">
    <source>
        <dbReference type="ARBA" id="ARBA00022777"/>
    </source>
</evidence>
<sequence>MRHAGLDIATAVAFAIFGVWEAIDRSRVVEAVDRYGNPTDVSYPYLGARLIIVAFMVGAVGTFRLRPGISLGLLWAACAVQLLAPVDVMFVQFAFVLVLFGCARWGRVETALAALASVPVALVAGVYVVYYRDSAIGYRAYSLLPGIDGRPSYLLAIPAVLMLMAPWVAGISLRLVENARVSRVREQEAVELRQVAEQQRGQAEDVARLKADQARIARDVHDVVGHSLAVILAQAEAATLLPDEELPRIRAAMAAIAASARESLTDVGAVLGGGSVGPTTGRFPQLISQTATTAPSVVTVTRGTPRTLAPDLDVVAERVLREMITNAIKHGAEASSIDLVVYWGQALEISVTNTVGERSVPGSGQGLDGMRSRLQAVGGSLVVDTYEGTFRVVARIPLPVV</sequence>
<keyword evidence="7" id="KW-0067">ATP-binding</keyword>
<evidence type="ECO:0000259" key="10">
    <source>
        <dbReference type="SMART" id="SM00387"/>
    </source>
</evidence>
<keyword evidence="12" id="KW-1185">Reference proteome</keyword>
<organism evidence="11 12">
    <name type="scientific">Nocardioides fonticola</name>
    <dbReference type="NCBI Taxonomy" id="450363"/>
    <lineage>
        <taxon>Bacteria</taxon>
        <taxon>Bacillati</taxon>
        <taxon>Actinomycetota</taxon>
        <taxon>Actinomycetes</taxon>
        <taxon>Propionibacteriales</taxon>
        <taxon>Nocardioidaceae</taxon>
        <taxon>Nocardioides</taxon>
    </lineage>
</organism>